<dbReference type="KEGG" id="dpx:DAPPUDRAFT_111174"/>
<dbReference type="OrthoDB" id="10441284at2759"/>
<dbReference type="AlphaFoldDB" id="E9H8E9"/>
<dbReference type="Proteomes" id="UP000000305">
    <property type="component" value="Unassembled WGS sequence"/>
</dbReference>
<gene>
    <name evidence="2" type="ORF">DAPPUDRAFT_111174</name>
</gene>
<evidence type="ECO:0000256" key="1">
    <source>
        <dbReference type="SAM" id="Coils"/>
    </source>
</evidence>
<accession>E9H8E9</accession>
<dbReference type="InParanoid" id="E9H8E9"/>
<evidence type="ECO:0000313" key="3">
    <source>
        <dbReference type="Proteomes" id="UP000000305"/>
    </source>
</evidence>
<dbReference type="PhylomeDB" id="E9H8E9"/>
<protein>
    <submittedName>
        <fullName evidence="2">Uncharacterized protein</fullName>
    </submittedName>
</protein>
<proteinExistence type="predicted"/>
<feature type="coiled-coil region" evidence="1">
    <location>
        <begin position="13"/>
        <end position="40"/>
    </location>
</feature>
<organism evidence="2 3">
    <name type="scientific">Daphnia pulex</name>
    <name type="common">Water flea</name>
    <dbReference type="NCBI Taxonomy" id="6669"/>
    <lineage>
        <taxon>Eukaryota</taxon>
        <taxon>Metazoa</taxon>
        <taxon>Ecdysozoa</taxon>
        <taxon>Arthropoda</taxon>
        <taxon>Crustacea</taxon>
        <taxon>Branchiopoda</taxon>
        <taxon>Diplostraca</taxon>
        <taxon>Cladocera</taxon>
        <taxon>Anomopoda</taxon>
        <taxon>Daphniidae</taxon>
        <taxon>Daphnia</taxon>
    </lineage>
</organism>
<keyword evidence="1" id="KW-0175">Coiled coil</keyword>
<sequence length="167" mass="18901">MDRGSQVLEEEAMDEAILRLAALKSRRSTLRRQITMTNRQIESLINVRGSRRALRGCLRHVEELLLGSTRLHSEILAVEDNDAEAERQDSNHLGYITRSNELAVAAQVYLNSREGDAESVIGQNIIPNPAPVIDPVEAQRRERAHQEEVANALMRAEQAREQVDRAW</sequence>
<reference evidence="2 3" key="1">
    <citation type="journal article" date="2011" name="Science">
        <title>The ecoresponsive genome of Daphnia pulex.</title>
        <authorList>
            <person name="Colbourne J.K."/>
            <person name="Pfrender M.E."/>
            <person name="Gilbert D."/>
            <person name="Thomas W.K."/>
            <person name="Tucker A."/>
            <person name="Oakley T.H."/>
            <person name="Tokishita S."/>
            <person name="Aerts A."/>
            <person name="Arnold G.J."/>
            <person name="Basu M.K."/>
            <person name="Bauer D.J."/>
            <person name="Caceres C.E."/>
            <person name="Carmel L."/>
            <person name="Casola C."/>
            <person name="Choi J.H."/>
            <person name="Detter J.C."/>
            <person name="Dong Q."/>
            <person name="Dusheyko S."/>
            <person name="Eads B.D."/>
            <person name="Frohlich T."/>
            <person name="Geiler-Samerotte K.A."/>
            <person name="Gerlach D."/>
            <person name="Hatcher P."/>
            <person name="Jogdeo S."/>
            <person name="Krijgsveld J."/>
            <person name="Kriventseva E.V."/>
            <person name="Kultz D."/>
            <person name="Laforsch C."/>
            <person name="Lindquist E."/>
            <person name="Lopez J."/>
            <person name="Manak J.R."/>
            <person name="Muller J."/>
            <person name="Pangilinan J."/>
            <person name="Patwardhan R.P."/>
            <person name="Pitluck S."/>
            <person name="Pritham E.J."/>
            <person name="Rechtsteiner A."/>
            <person name="Rho M."/>
            <person name="Rogozin I.B."/>
            <person name="Sakarya O."/>
            <person name="Salamov A."/>
            <person name="Schaack S."/>
            <person name="Shapiro H."/>
            <person name="Shiga Y."/>
            <person name="Skalitzky C."/>
            <person name="Smith Z."/>
            <person name="Souvorov A."/>
            <person name="Sung W."/>
            <person name="Tang Z."/>
            <person name="Tsuchiya D."/>
            <person name="Tu H."/>
            <person name="Vos H."/>
            <person name="Wang M."/>
            <person name="Wolf Y.I."/>
            <person name="Yamagata H."/>
            <person name="Yamada T."/>
            <person name="Ye Y."/>
            <person name="Shaw J.R."/>
            <person name="Andrews J."/>
            <person name="Crease T.J."/>
            <person name="Tang H."/>
            <person name="Lucas S.M."/>
            <person name="Robertson H.M."/>
            <person name="Bork P."/>
            <person name="Koonin E.V."/>
            <person name="Zdobnov E.M."/>
            <person name="Grigoriev I.V."/>
            <person name="Lynch M."/>
            <person name="Boore J.L."/>
        </authorList>
    </citation>
    <scope>NUCLEOTIDE SEQUENCE [LARGE SCALE GENOMIC DNA]</scope>
</reference>
<evidence type="ECO:0000313" key="2">
    <source>
        <dbReference type="EMBL" id="EFX71995.1"/>
    </source>
</evidence>
<dbReference type="PANTHER" id="PTHR46903">
    <property type="entry name" value="C2H2-TYPE DOMAIN-CONTAINING PROTEIN"/>
    <property type="match status" value="1"/>
</dbReference>
<name>E9H8E9_DAPPU</name>
<dbReference type="PANTHER" id="PTHR46903:SF1">
    <property type="entry name" value="CCHC-TYPE DOMAIN-CONTAINING PROTEIN"/>
    <property type="match status" value="1"/>
</dbReference>
<keyword evidence="3" id="KW-1185">Reference proteome</keyword>
<dbReference type="HOGENOM" id="CLU_1596210_0_0_1"/>
<dbReference type="EMBL" id="GL732604">
    <property type="protein sequence ID" value="EFX71995.1"/>
    <property type="molecule type" value="Genomic_DNA"/>
</dbReference>